<dbReference type="InterPro" id="IPR014710">
    <property type="entry name" value="RmlC-like_jellyroll"/>
</dbReference>
<dbReference type="Proteomes" id="UP000238308">
    <property type="component" value="Unassembled WGS sequence"/>
</dbReference>
<feature type="domain" description="Cupin type-2" evidence="1">
    <location>
        <begin position="33"/>
        <end position="97"/>
    </location>
</feature>
<organism evidence="2 3">
    <name type="scientific">Jezberella montanilacus</name>
    <dbReference type="NCBI Taxonomy" id="323426"/>
    <lineage>
        <taxon>Bacteria</taxon>
        <taxon>Pseudomonadati</taxon>
        <taxon>Pseudomonadota</taxon>
        <taxon>Betaproteobacteria</taxon>
        <taxon>Burkholderiales</taxon>
        <taxon>Alcaligenaceae</taxon>
        <taxon>Jezberella</taxon>
    </lineage>
</organism>
<proteinExistence type="predicted"/>
<dbReference type="Pfam" id="PF07883">
    <property type="entry name" value="Cupin_2"/>
    <property type="match status" value="1"/>
</dbReference>
<dbReference type="InterPro" id="IPR011051">
    <property type="entry name" value="RmlC_Cupin_sf"/>
</dbReference>
<sequence length="110" mass="12307">MSKISLVDSLKSLSDDHSLFRKFFSHGLLEIELYKPEGVDLQKPHDRDEIYVVASGSSHFTVGAKEYDAVVGDVLFVAAGIEHRFSQFSDDFATWVFFYGPEGGECPQVD</sequence>
<comment type="caution">
    <text evidence="2">The sequence shown here is derived from an EMBL/GenBank/DDBJ whole genome shotgun (WGS) entry which is preliminary data.</text>
</comment>
<dbReference type="InterPro" id="IPR013096">
    <property type="entry name" value="Cupin_2"/>
</dbReference>
<dbReference type="AlphaFoldDB" id="A0A2T0XG65"/>
<keyword evidence="3" id="KW-1185">Reference proteome</keyword>
<name>A0A2T0XG65_9BURK</name>
<evidence type="ECO:0000313" key="3">
    <source>
        <dbReference type="Proteomes" id="UP000238308"/>
    </source>
</evidence>
<protein>
    <submittedName>
        <fullName evidence="2">Cupin domain-containing protein</fullName>
    </submittedName>
</protein>
<dbReference type="OrthoDB" id="9798709at2"/>
<gene>
    <name evidence="2" type="ORF">BCM14_1612</name>
</gene>
<dbReference type="Gene3D" id="2.60.120.10">
    <property type="entry name" value="Jelly Rolls"/>
    <property type="match status" value="1"/>
</dbReference>
<dbReference type="SUPFAM" id="SSF51182">
    <property type="entry name" value="RmlC-like cupins"/>
    <property type="match status" value="1"/>
</dbReference>
<accession>A0A2T0XG65</accession>
<evidence type="ECO:0000259" key="1">
    <source>
        <dbReference type="Pfam" id="PF07883"/>
    </source>
</evidence>
<evidence type="ECO:0000313" key="2">
    <source>
        <dbReference type="EMBL" id="PRY97901.1"/>
    </source>
</evidence>
<dbReference type="EMBL" id="PVTV01000013">
    <property type="protein sequence ID" value="PRY97901.1"/>
    <property type="molecule type" value="Genomic_DNA"/>
</dbReference>
<reference evidence="2 3" key="1">
    <citation type="submission" date="2018-03" db="EMBL/GenBank/DDBJ databases">
        <title>Genomic Encyclopedia of Type Strains, Phase III (KMG-III): the genomes of soil and plant-associated and newly described type strains.</title>
        <authorList>
            <person name="Whitman W."/>
        </authorList>
    </citation>
    <scope>NUCLEOTIDE SEQUENCE [LARGE SCALE GENOMIC DNA]</scope>
    <source>
        <strain evidence="2 3">MWH-P2sevCIIIb</strain>
    </source>
</reference>